<dbReference type="AlphaFoldDB" id="E6ZNU5"/>
<reference evidence="2 3" key="1">
    <citation type="journal article" date="2010" name="Science">
        <title>Pathogenicity determinants in smut fungi revealed by genome comparison.</title>
        <authorList>
            <person name="Schirawski J."/>
            <person name="Mannhaupt G."/>
            <person name="Muench K."/>
            <person name="Brefort T."/>
            <person name="Schipper K."/>
            <person name="Doehlemann G."/>
            <person name="Di Stasio M."/>
            <person name="Roessel N."/>
            <person name="Mendoza-Mendoza A."/>
            <person name="Pester D."/>
            <person name="Mueller O."/>
            <person name="Winterberg B."/>
            <person name="Meyer E."/>
            <person name="Ghareeb H."/>
            <person name="Wollenberg T."/>
            <person name="Muensterkoetter M."/>
            <person name="Wong P."/>
            <person name="Walter M."/>
            <person name="Stukenbrock E."/>
            <person name="Gueldener U."/>
            <person name="Kahmann R."/>
        </authorList>
    </citation>
    <scope>NUCLEOTIDE SEQUENCE [LARGE SCALE GENOMIC DNA]</scope>
    <source>
        <strain evidence="3">SRZ2</strain>
    </source>
</reference>
<name>E6ZNU5_SPORE</name>
<dbReference type="VEuPathDB" id="FungiDB:sr17016"/>
<proteinExistence type="predicted"/>
<dbReference type="HOGENOM" id="CLU_1846393_0_0_1"/>
<feature type="compositionally biased region" description="Basic residues" evidence="1">
    <location>
        <begin position="41"/>
        <end position="53"/>
    </location>
</feature>
<dbReference type="Proteomes" id="UP000008867">
    <property type="component" value="Chromosome 12"/>
</dbReference>
<feature type="region of interest" description="Disordered" evidence="1">
    <location>
        <begin position="23"/>
        <end position="57"/>
    </location>
</feature>
<sequence>MWLLFDPEMNVANCRCMRATCCEKSSSYPSPNPRRDPGGRPARRRGRGRRRRCSCPNRFAPRHLDRFRPPPMGQTPSPCPSVSYRTFLRDYGPNKHVLRIVSMDSFGGGDPSHHPRFQGACPRCGLRFDGKEMQPGAPA</sequence>
<keyword evidence="3" id="KW-1185">Reference proteome</keyword>
<evidence type="ECO:0000256" key="1">
    <source>
        <dbReference type="SAM" id="MobiDB-lite"/>
    </source>
</evidence>
<dbReference type="EMBL" id="FQ311433">
    <property type="protein sequence ID" value="CBQ68746.1"/>
    <property type="molecule type" value="Genomic_DNA"/>
</dbReference>
<evidence type="ECO:0000313" key="3">
    <source>
        <dbReference type="Proteomes" id="UP000008867"/>
    </source>
</evidence>
<evidence type="ECO:0000313" key="2">
    <source>
        <dbReference type="EMBL" id="CBQ68746.1"/>
    </source>
</evidence>
<protein>
    <submittedName>
        <fullName evidence="2">Uncharacterized protein</fullName>
    </submittedName>
</protein>
<accession>E6ZNU5</accession>
<gene>
    <name evidence="2" type="ORF">sr17016</name>
</gene>
<organism evidence="2 3">
    <name type="scientific">Sporisorium reilianum (strain SRZ2)</name>
    <name type="common">Maize head smut fungus</name>
    <dbReference type="NCBI Taxonomy" id="999809"/>
    <lineage>
        <taxon>Eukaryota</taxon>
        <taxon>Fungi</taxon>
        <taxon>Dikarya</taxon>
        <taxon>Basidiomycota</taxon>
        <taxon>Ustilaginomycotina</taxon>
        <taxon>Ustilaginomycetes</taxon>
        <taxon>Ustilaginales</taxon>
        <taxon>Ustilaginaceae</taxon>
        <taxon>Sporisorium</taxon>
    </lineage>
</organism>